<name>A0A2A9DQL6_9CORY</name>
<organism evidence="1 2">
    <name type="scientific">Corynebacterium renale</name>
    <dbReference type="NCBI Taxonomy" id="1724"/>
    <lineage>
        <taxon>Bacteria</taxon>
        <taxon>Bacillati</taxon>
        <taxon>Actinomycetota</taxon>
        <taxon>Actinomycetes</taxon>
        <taxon>Mycobacteriales</taxon>
        <taxon>Corynebacteriaceae</taxon>
        <taxon>Corynebacterium</taxon>
    </lineage>
</organism>
<dbReference type="Proteomes" id="UP000221653">
    <property type="component" value="Unassembled WGS sequence"/>
</dbReference>
<dbReference type="STRING" id="1724.GCA_001044175_01120"/>
<protein>
    <submittedName>
        <fullName evidence="1">Uncharacterized protein</fullName>
    </submittedName>
</protein>
<comment type="caution">
    <text evidence="1">The sequence shown here is derived from an EMBL/GenBank/DDBJ whole genome shotgun (WGS) entry which is preliminary data.</text>
</comment>
<dbReference type="OrthoDB" id="4773472at2"/>
<gene>
    <name evidence="1" type="ORF">ATK06_1576</name>
</gene>
<evidence type="ECO:0000313" key="1">
    <source>
        <dbReference type="EMBL" id="PFG28465.1"/>
    </source>
</evidence>
<sequence length="132" mass="14288">MATIQFDVLIPHGYGENLHATFQRACAKLLAADKVSAVSVDFDAAPQVLNDVVKQLEATYREEHDGQDMESPSVARYIFTIEGATGSLNGLAMALAGFLTPKAVLPADPVALHDEQSFEQAATYPWTVNIRP</sequence>
<dbReference type="EMBL" id="PDJF01000001">
    <property type="protein sequence ID" value="PFG28465.1"/>
    <property type="molecule type" value="Genomic_DNA"/>
</dbReference>
<evidence type="ECO:0000313" key="2">
    <source>
        <dbReference type="Proteomes" id="UP000221653"/>
    </source>
</evidence>
<accession>A0A2A9DQL6</accession>
<dbReference type="AlphaFoldDB" id="A0A2A9DQL6"/>
<keyword evidence="2" id="KW-1185">Reference proteome</keyword>
<reference evidence="1 2" key="1">
    <citation type="submission" date="2017-10" db="EMBL/GenBank/DDBJ databases">
        <title>Sequencing the genomes of 1000 actinobacteria strains.</title>
        <authorList>
            <person name="Klenk H.-P."/>
        </authorList>
    </citation>
    <scope>NUCLEOTIDE SEQUENCE [LARGE SCALE GENOMIC DNA]</scope>
    <source>
        <strain evidence="1 2">DSM 20688</strain>
    </source>
</reference>
<dbReference type="RefSeq" id="WP_048379660.1">
    <property type="nucleotide sequence ID" value="NZ_LDYE01000003.1"/>
</dbReference>
<proteinExistence type="predicted"/>